<evidence type="ECO:0000313" key="7">
    <source>
        <dbReference type="Proteomes" id="UP001596333"/>
    </source>
</evidence>
<protein>
    <submittedName>
        <fullName evidence="6">Glycoside hydrolase family 15 protein</fullName>
    </submittedName>
</protein>
<dbReference type="RefSeq" id="WP_379768298.1">
    <property type="nucleotide sequence ID" value="NZ_JBHSXI010000012.1"/>
</dbReference>
<evidence type="ECO:0000259" key="4">
    <source>
        <dbReference type="Pfam" id="PF09137"/>
    </source>
</evidence>
<proteinExistence type="inferred from homology"/>
<feature type="region of interest" description="Disordered" evidence="2">
    <location>
        <begin position="1"/>
        <end position="33"/>
    </location>
</feature>
<dbReference type="InterPro" id="IPR011613">
    <property type="entry name" value="GH15-like"/>
</dbReference>
<evidence type="ECO:0000259" key="3">
    <source>
        <dbReference type="Pfam" id="PF00723"/>
    </source>
</evidence>
<keyword evidence="6" id="KW-0378">Hydrolase</keyword>
<sequence>MRLRTALTEHERRRGERYPAERPTTAGAFTGDDGRLVHVGSDGAVHDCSYSLSGVGGADRLRMGITAGRGVRWFDDLTSTRQHYDGDTPLVETEYDAGRYTVHQFDLVVGDTHLTHVELRGAPPAGAELVAACAFSPDMVEGRVGNLVHEEAGPDGGSVVEVYHRNEHDFLTASTGLSAAHGQRLRTISELLGENGDGFPHRGEIDKREDSRLTPDVVVRAPFERDGRTERVTIAGRAVVDRRETRDTGDDALDALSDGPDRQRRIDEISRIATAYPDADSLREAADGRGPSVPEDVPRRGVIASDLRALGLLTAESGARIAAPEFDPFYSTSGGYGYTWFRDEAETSLALLGASEELGLDADEELLATAAFFCRTQDADGSWPHRVWADSGKVAPGWANARIEGANGTAGPNDQLDQPAAVVAFLARLRRTTDLPDEWRDRVDDTIADAVAFLRETTEDDGLPRRCQNCWENALGRFTHTGATYLRAFAAVARAPVDEAIRADAATAADAALVGLDERWNPDTERFPQRASDESRDDRVDASTFALASATAEYAALRENRGDSKGRSDDGAVVSPVATAEFETFLDRVATHVRRSIDELRRETADVEGLVRFDGDDWRTAEQGGEKVWSIATLWGSTAAAEIGGLIADRGGDAHRLFSAAKELYSLCEPDGPFVNDAGLFAEQVFDDGDLDGATPIAWSHALRIDATVTLAGHGALPLPHDRPRGPDEAPHWTTGRKFGVGTPADHSSADPVPVWFTLTEGALTEARFPRIDVMNVRTFDFLVADPETGYTVRTFDETSHVTATETIERTTEPTVGDALAYTQTIRESGDEHGHRWTLTVEYAVDTAGNAILADIDFEGSREYDVYALVDTTITNVGTNDRGDRVGDEAGYHLLARNDDAAERDPGKLVNDEGESFEVALALASDGRFEWASTLAAGSDEADALFGSGDRGDGTAEAVGNVVLAGLVGSGTDISDTVALGFAEKADTAAALGEARGAITRGFDDVANSYAETWREWLSEREFPASVTGDPELETQYRFALMTLAAVEDKRHDGAGIASPSVPWGETEYAAEDRGYGYNFVWSRDLYQVFTALIEIGEVERGADALAYLYNTQQDDDGFLPQNTYIDGRTRWGGEQMDNIAFPSVMAWQLYERGFSLEDADYAYDQVRRSLGYIAVNGPETAQERWEEEAGFSPSSIAAEIAGLVCGAALALGEADRIDGDVADDPAADGDAVDGDAHGATALRADALAWLALADDWSDRVEEWCATATGTERHAETPYYVRITADGDPESGRPRTIANDGPTYDEREIVDGGFLELVRLGVKPADDPAIANSVSVVDDSIRVDTPHGPAWYRYVGDAYGEIASGDPGAPWAGTGDGRGRLWPIFTGERGEYELRARADGPDGFGGTDEEALEPAALLETMAGFGNSGRMLPEQVWDREHPTDYGWEFGEGTGGATPLAWSMAGFIRLAHGVDAGEPVETPAVVRDRYVESDRADAPELTATAEYAGEGLVVSGETTGDAVAVYTADGSSFVTPEDGGFEVDLDPALDAHAIVVAAADTTAADALEDGLGDALGEFARAGTAVERLRL</sequence>
<feature type="region of interest" description="Disordered" evidence="2">
    <location>
        <begin position="1284"/>
        <end position="1303"/>
    </location>
</feature>
<evidence type="ECO:0000256" key="2">
    <source>
        <dbReference type="SAM" id="MobiDB-lite"/>
    </source>
</evidence>
<feature type="domain" description="DUF7997" evidence="5">
    <location>
        <begin position="1"/>
        <end position="246"/>
    </location>
</feature>
<dbReference type="InterPro" id="IPR008928">
    <property type="entry name" value="6-hairpin_glycosidase_sf"/>
</dbReference>
<dbReference type="SUPFAM" id="SSF48208">
    <property type="entry name" value="Six-hairpin glycosidases"/>
    <property type="match status" value="2"/>
</dbReference>
<feature type="domain" description="GH15-like" evidence="3">
    <location>
        <begin position="1042"/>
        <end position="1112"/>
    </location>
</feature>
<dbReference type="Gene3D" id="1.50.10.10">
    <property type="match status" value="2"/>
</dbReference>
<comment type="similarity">
    <text evidence="1">Belongs to the glycosyl hydrolase 15 family.</text>
</comment>
<feature type="domain" description="GH15-like" evidence="3">
    <location>
        <begin position="1116"/>
        <end position="1469"/>
    </location>
</feature>
<comment type="caution">
    <text evidence="6">The sequence shown here is derived from an EMBL/GenBank/DDBJ whole genome shotgun (WGS) entry which is preliminary data.</text>
</comment>
<dbReference type="InterPro" id="IPR012341">
    <property type="entry name" value="6hp_glycosidase-like_sf"/>
</dbReference>
<feature type="domain" description="Glucodextranase N-terminal" evidence="4">
    <location>
        <begin position="725"/>
        <end position="1018"/>
    </location>
</feature>
<dbReference type="SUPFAM" id="SSF74650">
    <property type="entry name" value="Galactose mutarotase-like"/>
    <property type="match status" value="1"/>
</dbReference>
<feature type="domain" description="GH15-like" evidence="3">
    <location>
        <begin position="314"/>
        <end position="707"/>
    </location>
</feature>
<dbReference type="Pfam" id="PF09137">
    <property type="entry name" value="Glucodextran_N"/>
    <property type="match status" value="1"/>
</dbReference>
<evidence type="ECO:0000256" key="1">
    <source>
        <dbReference type="ARBA" id="ARBA00006188"/>
    </source>
</evidence>
<gene>
    <name evidence="6" type="ORF">ACFQEY_10600</name>
</gene>
<reference evidence="6 7" key="1">
    <citation type="journal article" date="2019" name="Int. J. Syst. Evol. Microbiol.">
        <title>The Global Catalogue of Microorganisms (GCM) 10K type strain sequencing project: providing services to taxonomists for standard genome sequencing and annotation.</title>
        <authorList>
            <consortium name="The Broad Institute Genomics Platform"/>
            <consortium name="The Broad Institute Genome Sequencing Center for Infectious Disease"/>
            <person name="Wu L."/>
            <person name="Ma J."/>
        </authorList>
    </citation>
    <scope>NUCLEOTIDE SEQUENCE [LARGE SCALE GENOMIC DNA]</scope>
    <source>
        <strain evidence="6 7">Y73</strain>
    </source>
</reference>
<dbReference type="Gene3D" id="2.70.98.10">
    <property type="match status" value="1"/>
</dbReference>
<dbReference type="Pfam" id="PF00723">
    <property type="entry name" value="Glyco_hydro_15"/>
    <property type="match status" value="3"/>
</dbReference>
<dbReference type="EMBL" id="JBHSXI010000012">
    <property type="protein sequence ID" value="MFC6889461.1"/>
    <property type="molecule type" value="Genomic_DNA"/>
</dbReference>
<dbReference type="PANTHER" id="PTHR31616">
    <property type="entry name" value="TREHALASE"/>
    <property type="match status" value="1"/>
</dbReference>
<keyword evidence="7" id="KW-1185">Reference proteome</keyword>
<organism evidence="6 7">
    <name type="scientific">Halorubrum trueperi</name>
    <dbReference type="NCBI Taxonomy" id="2004704"/>
    <lineage>
        <taxon>Archaea</taxon>
        <taxon>Methanobacteriati</taxon>
        <taxon>Methanobacteriota</taxon>
        <taxon>Stenosarchaea group</taxon>
        <taxon>Halobacteria</taxon>
        <taxon>Halobacteriales</taxon>
        <taxon>Haloferacaceae</taxon>
        <taxon>Halorubrum</taxon>
    </lineage>
</organism>
<dbReference type="GO" id="GO:0004553">
    <property type="term" value="F:hydrolase activity, hydrolyzing O-glycosyl compounds"/>
    <property type="evidence" value="ECO:0007669"/>
    <property type="project" value="UniProtKB-ARBA"/>
</dbReference>
<evidence type="ECO:0000313" key="6">
    <source>
        <dbReference type="EMBL" id="MFC6889461.1"/>
    </source>
</evidence>
<name>A0ABD5UMK7_9EURY</name>
<dbReference type="Pfam" id="PF25978">
    <property type="entry name" value="DUF7997"/>
    <property type="match status" value="1"/>
</dbReference>
<dbReference type="InterPro" id="IPR015220">
    <property type="entry name" value="Glucodextranase_N"/>
</dbReference>
<feature type="compositionally biased region" description="Basic and acidic residues" evidence="2">
    <location>
        <begin position="7"/>
        <end position="20"/>
    </location>
</feature>
<accession>A0ABD5UMK7</accession>
<dbReference type="InterPro" id="IPR011013">
    <property type="entry name" value="Gal_mutarotase_sf_dom"/>
</dbReference>
<dbReference type="InterPro" id="IPR058310">
    <property type="entry name" value="DUF7997"/>
</dbReference>
<evidence type="ECO:0000259" key="5">
    <source>
        <dbReference type="Pfam" id="PF25978"/>
    </source>
</evidence>
<dbReference type="InterPro" id="IPR014718">
    <property type="entry name" value="GH-type_carb-bd"/>
</dbReference>
<dbReference type="Proteomes" id="UP001596333">
    <property type="component" value="Unassembled WGS sequence"/>
</dbReference>
<dbReference type="PANTHER" id="PTHR31616:SF0">
    <property type="entry name" value="GLUCAN 1,4-ALPHA-GLUCOSIDASE"/>
    <property type="match status" value="1"/>
</dbReference>